<evidence type="ECO:0000313" key="2">
    <source>
        <dbReference type="Proteomes" id="UP001426770"/>
    </source>
</evidence>
<keyword evidence="2" id="KW-1185">Reference proteome</keyword>
<name>A0ABP9WGE0_9MICO</name>
<reference evidence="1 2" key="1">
    <citation type="submission" date="2024-02" db="EMBL/GenBank/DDBJ databases">
        <title>Lysinimicrobium sediminis NBRC 112286.</title>
        <authorList>
            <person name="Ichikawa N."/>
            <person name="Katano-Makiyama Y."/>
            <person name="Hidaka K."/>
        </authorList>
    </citation>
    <scope>NUCLEOTIDE SEQUENCE [LARGE SCALE GENOMIC DNA]</scope>
    <source>
        <strain evidence="1 2">NBRC 112286</strain>
    </source>
</reference>
<dbReference type="RefSeq" id="WP_286215094.1">
    <property type="nucleotide sequence ID" value="NZ_AP027736.1"/>
</dbReference>
<sequence length="205" mass="21336">MRGWAWAGAVAVAVIVAALAVPWVPAAAVSTVPVEREWTLTDEQSGHCVDVGFSTTLEGTERRPVIAALPWRVWTDTSLVGDTIASVHAGTGCTGVGELSAIDAGIVVGDATCGEWDFGPPSMGDSLAEMTFGCDETSLRFDVGSLDAATGTESHQEVYPWWGIGRDGCIEVVAWATISSTRGEAAFSASVPGPERATFCLSDAD</sequence>
<evidence type="ECO:0000313" key="1">
    <source>
        <dbReference type="EMBL" id="GAA5518890.1"/>
    </source>
</evidence>
<proteinExistence type="predicted"/>
<protein>
    <submittedName>
        <fullName evidence="1">Uncharacterized protein</fullName>
    </submittedName>
</protein>
<dbReference type="Proteomes" id="UP001426770">
    <property type="component" value="Unassembled WGS sequence"/>
</dbReference>
<comment type="caution">
    <text evidence="1">The sequence shown here is derived from an EMBL/GenBank/DDBJ whole genome shotgun (WGS) entry which is preliminary data.</text>
</comment>
<dbReference type="EMBL" id="BAABRR010000006">
    <property type="protein sequence ID" value="GAA5518890.1"/>
    <property type="molecule type" value="Genomic_DNA"/>
</dbReference>
<accession>A0ABP9WGE0</accession>
<organism evidence="1 2">
    <name type="scientific">Demequina sediminis</name>
    <dbReference type="NCBI Taxonomy" id="1930058"/>
    <lineage>
        <taxon>Bacteria</taxon>
        <taxon>Bacillati</taxon>
        <taxon>Actinomycetota</taxon>
        <taxon>Actinomycetes</taxon>
        <taxon>Micrococcales</taxon>
        <taxon>Demequinaceae</taxon>
        <taxon>Demequina</taxon>
    </lineage>
</organism>
<gene>
    <name evidence="1" type="ORF">Lsed01_01324</name>
</gene>